<reference evidence="3 4" key="1">
    <citation type="submission" date="2020-07" db="EMBL/GenBank/DDBJ databases">
        <title>Vallitalea guaymasensis genome.</title>
        <authorList>
            <person name="Postec A."/>
        </authorList>
    </citation>
    <scope>NUCLEOTIDE SEQUENCE [LARGE SCALE GENOMIC DNA]</scope>
    <source>
        <strain evidence="3 4">Ra1766G1</strain>
    </source>
</reference>
<feature type="signal peptide" evidence="2">
    <location>
        <begin position="1"/>
        <end position="19"/>
    </location>
</feature>
<dbReference type="Proteomes" id="UP000677305">
    <property type="component" value="Chromosome"/>
</dbReference>
<accession>A0A8J8SBP7</accession>
<evidence type="ECO:0000313" key="4">
    <source>
        <dbReference type="Proteomes" id="UP000677305"/>
    </source>
</evidence>
<dbReference type="AlphaFoldDB" id="A0A8J8SBP7"/>
<proteinExistence type="predicted"/>
<protein>
    <submittedName>
        <fullName evidence="3">Uncharacterized protein</fullName>
    </submittedName>
</protein>
<organism evidence="3 4">
    <name type="scientific">Vallitalea guaymasensis</name>
    <dbReference type="NCBI Taxonomy" id="1185412"/>
    <lineage>
        <taxon>Bacteria</taxon>
        <taxon>Bacillati</taxon>
        <taxon>Bacillota</taxon>
        <taxon>Clostridia</taxon>
        <taxon>Lachnospirales</taxon>
        <taxon>Vallitaleaceae</taxon>
        <taxon>Vallitalea</taxon>
    </lineage>
</organism>
<dbReference type="EMBL" id="CP058561">
    <property type="protein sequence ID" value="QUH28630.1"/>
    <property type="molecule type" value="Genomic_DNA"/>
</dbReference>
<dbReference type="KEGG" id="vgu:HYG85_06755"/>
<keyword evidence="2" id="KW-0732">Signal</keyword>
<evidence type="ECO:0000256" key="2">
    <source>
        <dbReference type="SAM" id="SignalP"/>
    </source>
</evidence>
<feature type="chain" id="PRO_5035145709" evidence="2">
    <location>
        <begin position="20"/>
        <end position="120"/>
    </location>
</feature>
<sequence>MTITAVSATLMLSSVSAFAAEDSTSVELGGGTCVLKVTCDETTCTANVTCSQEMDKIRVAIKGTRKNGGSKKEDSDLKKDTDEEEVTVETDAEHRFIKGKGWGQVWYDGNYKNLDVEIDV</sequence>
<feature type="region of interest" description="Disordered" evidence="1">
    <location>
        <begin position="65"/>
        <end position="86"/>
    </location>
</feature>
<name>A0A8J8SBP7_9FIRM</name>
<evidence type="ECO:0000313" key="3">
    <source>
        <dbReference type="EMBL" id="QUH28630.1"/>
    </source>
</evidence>
<feature type="compositionally biased region" description="Basic and acidic residues" evidence="1">
    <location>
        <begin position="70"/>
        <end position="81"/>
    </location>
</feature>
<gene>
    <name evidence="3" type="ORF">HYG85_06755</name>
</gene>
<keyword evidence="4" id="KW-1185">Reference proteome</keyword>
<dbReference type="RefSeq" id="WP_212692847.1">
    <property type="nucleotide sequence ID" value="NZ_CP058561.1"/>
</dbReference>
<evidence type="ECO:0000256" key="1">
    <source>
        <dbReference type="SAM" id="MobiDB-lite"/>
    </source>
</evidence>